<organism evidence="5 6">
    <name type="scientific">Emiliania huxleyi (strain CCMP1516)</name>
    <dbReference type="NCBI Taxonomy" id="280463"/>
    <lineage>
        <taxon>Eukaryota</taxon>
        <taxon>Haptista</taxon>
        <taxon>Haptophyta</taxon>
        <taxon>Prymnesiophyceae</taxon>
        <taxon>Isochrysidales</taxon>
        <taxon>Noelaerhabdaceae</taxon>
        <taxon>Emiliania</taxon>
    </lineage>
</organism>
<evidence type="ECO:0000259" key="4">
    <source>
        <dbReference type="PROSITE" id="PS50222"/>
    </source>
</evidence>
<feature type="signal peptide" evidence="3">
    <location>
        <begin position="1"/>
        <end position="17"/>
    </location>
</feature>
<keyword evidence="3" id="KW-0732">Signal</keyword>
<dbReference type="InterPro" id="IPR018247">
    <property type="entry name" value="EF_Hand_1_Ca_BS"/>
</dbReference>
<dbReference type="PROSITE" id="PS50222">
    <property type="entry name" value="EF_HAND_2"/>
    <property type="match status" value="1"/>
</dbReference>
<dbReference type="InterPro" id="IPR002048">
    <property type="entry name" value="EF_hand_dom"/>
</dbReference>
<dbReference type="HOGENOM" id="CLU_1339685_0_0_1"/>
<dbReference type="RefSeq" id="XP_005762759.1">
    <property type="nucleotide sequence ID" value="XM_005762702.1"/>
</dbReference>
<proteinExistence type="predicted"/>
<dbReference type="KEGG" id="ehx:EMIHUDRAFT_248459"/>
<dbReference type="GeneID" id="17256479"/>
<dbReference type="AlphaFoldDB" id="A0A0D3IGE5"/>
<dbReference type="EnsemblProtists" id="EOD10330">
    <property type="protein sequence ID" value="EOD10330"/>
    <property type="gene ID" value="EMIHUDRAFT_248459"/>
</dbReference>
<evidence type="ECO:0000256" key="2">
    <source>
        <dbReference type="SAM" id="MobiDB-lite"/>
    </source>
</evidence>
<reference evidence="6" key="1">
    <citation type="journal article" date="2013" name="Nature">
        <title>Pan genome of the phytoplankton Emiliania underpins its global distribution.</title>
        <authorList>
            <person name="Read B.A."/>
            <person name="Kegel J."/>
            <person name="Klute M.J."/>
            <person name="Kuo A."/>
            <person name="Lefebvre S.C."/>
            <person name="Maumus F."/>
            <person name="Mayer C."/>
            <person name="Miller J."/>
            <person name="Monier A."/>
            <person name="Salamov A."/>
            <person name="Young J."/>
            <person name="Aguilar M."/>
            <person name="Claverie J.M."/>
            <person name="Frickenhaus S."/>
            <person name="Gonzalez K."/>
            <person name="Herman E.K."/>
            <person name="Lin Y.C."/>
            <person name="Napier J."/>
            <person name="Ogata H."/>
            <person name="Sarno A.F."/>
            <person name="Shmutz J."/>
            <person name="Schroeder D."/>
            <person name="de Vargas C."/>
            <person name="Verret F."/>
            <person name="von Dassow P."/>
            <person name="Valentin K."/>
            <person name="Van de Peer Y."/>
            <person name="Wheeler G."/>
            <person name="Dacks J.B."/>
            <person name="Delwiche C.F."/>
            <person name="Dyhrman S.T."/>
            <person name="Glockner G."/>
            <person name="John U."/>
            <person name="Richards T."/>
            <person name="Worden A.Z."/>
            <person name="Zhang X."/>
            <person name="Grigoriev I.V."/>
            <person name="Allen A.E."/>
            <person name="Bidle K."/>
            <person name="Borodovsky M."/>
            <person name="Bowler C."/>
            <person name="Brownlee C."/>
            <person name="Cock J.M."/>
            <person name="Elias M."/>
            <person name="Gladyshev V.N."/>
            <person name="Groth M."/>
            <person name="Guda C."/>
            <person name="Hadaegh A."/>
            <person name="Iglesias-Rodriguez M.D."/>
            <person name="Jenkins J."/>
            <person name="Jones B.M."/>
            <person name="Lawson T."/>
            <person name="Leese F."/>
            <person name="Lindquist E."/>
            <person name="Lobanov A."/>
            <person name="Lomsadze A."/>
            <person name="Malik S.B."/>
            <person name="Marsh M.E."/>
            <person name="Mackinder L."/>
            <person name="Mock T."/>
            <person name="Mueller-Roeber B."/>
            <person name="Pagarete A."/>
            <person name="Parker M."/>
            <person name="Probert I."/>
            <person name="Quesneville H."/>
            <person name="Raines C."/>
            <person name="Rensing S.A."/>
            <person name="Riano-Pachon D.M."/>
            <person name="Richier S."/>
            <person name="Rokitta S."/>
            <person name="Shiraiwa Y."/>
            <person name="Soanes D.M."/>
            <person name="van der Giezen M."/>
            <person name="Wahlund T.M."/>
            <person name="Williams B."/>
            <person name="Wilson W."/>
            <person name="Wolfe G."/>
            <person name="Wurch L.L."/>
        </authorList>
    </citation>
    <scope>NUCLEOTIDE SEQUENCE</scope>
</reference>
<evidence type="ECO:0000256" key="3">
    <source>
        <dbReference type="SAM" id="SignalP"/>
    </source>
</evidence>
<protein>
    <recommendedName>
        <fullName evidence="4">EF-hand domain-containing protein</fullName>
    </recommendedName>
</protein>
<evidence type="ECO:0000313" key="5">
    <source>
        <dbReference type="EnsemblProtists" id="EOD10330"/>
    </source>
</evidence>
<name>A0A0D3IGE5_EMIH1</name>
<evidence type="ECO:0000313" key="6">
    <source>
        <dbReference type="Proteomes" id="UP000013827"/>
    </source>
</evidence>
<dbReference type="Proteomes" id="UP000013827">
    <property type="component" value="Unassembled WGS sequence"/>
</dbReference>
<dbReference type="PaxDb" id="2903-EOD10330"/>
<accession>A0A0D3IGE5</accession>
<dbReference type="SUPFAM" id="SSF47473">
    <property type="entry name" value="EF-hand"/>
    <property type="match status" value="1"/>
</dbReference>
<dbReference type="InterPro" id="IPR011992">
    <property type="entry name" value="EF-hand-dom_pair"/>
</dbReference>
<keyword evidence="1" id="KW-0106">Calcium</keyword>
<feature type="region of interest" description="Disordered" evidence="2">
    <location>
        <begin position="169"/>
        <end position="205"/>
    </location>
</feature>
<feature type="domain" description="EF-hand" evidence="4">
    <location>
        <begin position="118"/>
        <end position="153"/>
    </location>
</feature>
<feature type="region of interest" description="Disordered" evidence="2">
    <location>
        <begin position="63"/>
        <end position="82"/>
    </location>
</feature>
<reference evidence="5" key="2">
    <citation type="submission" date="2024-10" db="UniProtKB">
        <authorList>
            <consortium name="EnsemblProtists"/>
        </authorList>
    </citation>
    <scope>IDENTIFICATION</scope>
</reference>
<evidence type="ECO:0000256" key="1">
    <source>
        <dbReference type="ARBA" id="ARBA00022837"/>
    </source>
</evidence>
<feature type="chain" id="PRO_5044231711" description="EF-hand domain-containing protein" evidence="3">
    <location>
        <begin position="18"/>
        <end position="205"/>
    </location>
</feature>
<dbReference type="CDD" id="cd00051">
    <property type="entry name" value="EFh"/>
    <property type="match status" value="1"/>
</dbReference>
<sequence>MLLAALLTAAAPAPPDADREVRMKTTRQLKAVLTAVDVPFSESASKSDLRALALKHNALAKYEALHPEKKKSKPARPSGASSESAEQAAQFFFLMDADGNGRVSEREMRDSGVFGPDASAETIEQGFASMDADGSGSVSQLELARFLELMSQQRDAYDYGSAYDYGAPVDLSHSRNVEGPDTIDYALDDDDYSELVDGLGPSDEL</sequence>
<dbReference type="GO" id="GO:0005509">
    <property type="term" value="F:calcium ion binding"/>
    <property type="evidence" value="ECO:0007669"/>
    <property type="project" value="InterPro"/>
</dbReference>
<dbReference type="PROSITE" id="PS00018">
    <property type="entry name" value="EF_HAND_1"/>
    <property type="match status" value="1"/>
</dbReference>
<keyword evidence="6" id="KW-1185">Reference proteome</keyword>
<dbReference type="Pfam" id="PF13202">
    <property type="entry name" value="EF-hand_5"/>
    <property type="match status" value="1"/>
</dbReference>
<dbReference type="Gene3D" id="1.10.238.10">
    <property type="entry name" value="EF-hand"/>
    <property type="match status" value="1"/>
</dbReference>